<reference evidence="2" key="2">
    <citation type="journal article" date="2023" name="Int. J. Mol. Sci.">
        <title>De Novo Assembly and Annotation of 11 Diverse Shrub Willow (Salix) Genomes Reveals Novel Gene Organization in Sex-Linked Regions.</title>
        <authorList>
            <person name="Hyden B."/>
            <person name="Feng K."/>
            <person name="Yates T.B."/>
            <person name="Jawdy S."/>
            <person name="Cereghino C."/>
            <person name="Smart L.B."/>
            <person name="Muchero W."/>
        </authorList>
    </citation>
    <scope>NUCLEOTIDE SEQUENCE [LARGE SCALE GENOMIC DNA]</scope>
    <source>
        <tissue evidence="2">Shoot tip</tissue>
    </source>
</reference>
<sequence length="102" mass="10906">MPGVAIQLILVGCKSFKLLVNFSDMEVHRTIISDSDSGSESDAVKASGPINATEEKMEPREIVVEKRSDLESVDGLAEVELDTEGKPAAAEADGHQEGKHTL</sequence>
<feature type="region of interest" description="Disordered" evidence="1">
    <location>
        <begin position="79"/>
        <end position="102"/>
    </location>
</feature>
<evidence type="ECO:0000256" key="1">
    <source>
        <dbReference type="SAM" id="MobiDB-lite"/>
    </source>
</evidence>
<keyword evidence="3" id="KW-1185">Reference proteome</keyword>
<dbReference type="Proteomes" id="UP001151529">
    <property type="component" value="Chromosome 12"/>
</dbReference>
<dbReference type="AlphaFoldDB" id="A0A9Q0NM55"/>
<proteinExistence type="predicted"/>
<evidence type="ECO:0000313" key="3">
    <source>
        <dbReference type="Proteomes" id="UP001151529"/>
    </source>
</evidence>
<name>A0A9Q0NM55_SALVM</name>
<feature type="compositionally biased region" description="Basic and acidic residues" evidence="1">
    <location>
        <begin position="92"/>
        <end position="102"/>
    </location>
</feature>
<dbReference type="EMBL" id="JAPFFL010000018">
    <property type="protein sequence ID" value="KAJ6672277.1"/>
    <property type="molecule type" value="Genomic_DNA"/>
</dbReference>
<protein>
    <submittedName>
        <fullName evidence="2">Uncharacterized protein</fullName>
    </submittedName>
</protein>
<evidence type="ECO:0000313" key="2">
    <source>
        <dbReference type="EMBL" id="KAJ6672277.1"/>
    </source>
</evidence>
<reference evidence="2" key="1">
    <citation type="submission" date="2022-11" db="EMBL/GenBank/DDBJ databases">
        <authorList>
            <person name="Hyden B.L."/>
            <person name="Feng K."/>
            <person name="Yates T."/>
            <person name="Jawdy S."/>
            <person name="Smart L.B."/>
            <person name="Muchero W."/>
        </authorList>
    </citation>
    <scope>NUCLEOTIDE SEQUENCE</scope>
    <source>
        <tissue evidence="2">Shoot tip</tissue>
    </source>
</reference>
<gene>
    <name evidence="2" type="ORF">OIU85_013608</name>
</gene>
<organism evidence="2 3">
    <name type="scientific">Salix viminalis</name>
    <name type="common">Common osier</name>
    <name type="synonym">Basket willow</name>
    <dbReference type="NCBI Taxonomy" id="40686"/>
    <lineage>
        <taxon>Eukaryota</taxon>
        <taxon>Viridiplantae</taxon>
        <taxon>Streptophyta</taxon>
        <taxon>Embryophyta</taxon>
        <taxon>Tracheophyta</taxon>
        <taxon>Spermatophyta</taxon>
        <taxon>Magnoliopsida</taxon>
        <taxon>eudicotyledons</taxon>
        <taxon>Gunneridae</taxon>
        <taxon>Pentapetalae</taxon>
        <taxon>rosids</taxon>
        <taxon>fabids</taxon>
        <taxon>Malpighiales</taxon>
        <taxon>Salicaceae</taxon>
        <taxon>Saliceae</taxon>
        <taxon>Salix</taxon>
    </lineage>
</organism>
<feature type="region of interest" description="Disordered" evidence="1">
    <location>
        <begin position="33"/>
        <end position="58"/>
    </location>
</feature>
<accession>A0A9Q0NM55</accession>
<comment type="caution">
    <text evidence="2">The sequence shown here is derived from an EMBL/GenBank/DDBJ whole genome shotgun (WGS) entry which is preliminary data.</text>
</comment>